<feature type="compositionally biased region" description="Low complexity" evidence="1">
    <location>
        <begin position="7"/>
        <end position="30"/>
    </location>
</feature>
<organism evidence="2 3">
    <name type="scientific">Thalassiosira oceanica</name>
    <name type="common">Marine diatom</name>
    <dbReference type="NCBI Taxonomy" id="159749"/>
    <lineage>
        <taxon>Eukaryota</taxon>
        <taxon>Sar</taxon>
        <taxon>Stramenopiles</taxon>
        <taxon>Ochrophyta</taxon>
        <taxon>Bacillariophyta</taxon>
        <taxon>Coscinodiscophyceae</taxon>
        <taxon>Thalassiosirophycidae</taxon>
        <taxon>Thalassiosirales</taxon>
        <taxon>Thalassiosiraceae</taxon>
        <taxon>Thalassiosira</taxon>
    </lineage>
</organism>
<proteinExistence type="predicted"/>
<feature type="compositionally biased region" description="Basic residues" evidence="1">
    <location>
        <begin position="254"/>
        <end position="263"/>
    </location>
</feature>
<sequence length="446" mass="46697">MTTPPQASDSASRPTSSPTSAPRARPSSARGPREGGRARPVRGAAPKGGASGAPQTALASSDHDGSARDGSSDAPSYPSSRPSHNDAYLGDTTCETDATCETGENDGGSYVGDVLMDSADVSAILGTAPTRDEFDEESLLQAAGGGVLPERYGIRISDAEGTRETYGGGGTLETADFGLATDGANGGHGTAARGQPEPDRGRVGHARRLRQLPNVRRVLGFLLVRLPRGRAVPRRRHTPRVARRHVPLDQGGRRPGRERRLRGPRAGDRGRRRERDPERRPGRAEEARDPNAAEGGWSPVVPGEGRGSWPASTWRGGPDRLAGRGLGGDGRGRRRGERMDGVRNRGADSPPDDGGSDGRAHGRARGDGEPRRDHGQSHRRRHVDAVGVSHRHPPPTATSSPSDPATESPSPTAVSSSTPSNVPTAAPTTTSSPSWELGPDALDDAP</sequence>
<feature type="compositionally biased region" description="Low complexity" evidence="1">
    <location>
        <begin position="397"/>
        <end position="434"/>
    </location>
</feature>
<feature type="region of interest" description="Disordered" evidence="1">
    <location>
        <begin position="1"/>
        <end position="105"/>
    </location>
</feature>
<evidence type="ECO:0000313" key="3">
    <source>
        <dbReference type="Proteomes" id="UP000266841"/>
    </source>
</evidence>
<dbReference type="Proteomes" id="UP000266841">
    <property type="component" value="Unassembled WGS sequence"/>
</dbReference>
<evidence type="ECO:0000313" key="2">
    <source>
        <dbReference type="EMBL" id="EJK54185.1"/>
    </source>
</evidence>
<reference evidence="2 3" key="1">
    <citation type="journal article" date="2012" name="Genome Biol.">
        <title>Genome and low-iron response of an oceanic diatom adapted to chronic iron limitation.</title>
        <authorList>
            <person name="Lommer M."/>
            <person name="Specht M."/>
            <person name="Roy A.S."/>
            <person name="Kraemer L."/>
            <person name="Andreson R."/>
            <person name="Gutowska M.A."/>
            <person name="Wolf J."/>
            <person name="Bergner S.V."/>
            <person name="Schilhabel M.B."/>
            <person name="Klostermeier U.C."/>
            <person name="Beiko R.G."/>
            <person name="Rosenstiel P."/>
            <person name="Hippler M."/>
            <person name="Laroche J."/>
        </authorList>
    </citation>
    <scope>NUCLEOTIDE SEQUENCE [LARGE SCALE GENOMIC DNA]</scope>
    <source>
        <strain evidence="2 3">CCMP1005</strain>
    </source>
</reference>
<feature type="compositionally biased region" description="Basic residues" evidence="1">
    <location>
        <begin position="233"/>
        <end position="245"/>
    </location>
</feature>
<comment type="caution">
    <text evidence="2">The sequence shown here is derived from an EMBL/GenBank/DDBJ whole genome shotgun (WGS) entry which is preliminary data.</text>
</comment>
<gene>
    <name evidence="2" type="ORF">THAOC_26248</name>
</gene>
<feature type="region of interest" description="Disordered" evidence="1">
    <location>
        <begin position="233"/>
        <end position="446"/>
    </location>
</feature>
<feature type="compositionally biased region" description="Basic and acidic residues" evidence="1">
    <location>
        <begin position="265"/>
        <end position="291"/>
    </location>
</feature>
<keyword evidence="3" id="KW-1185">Reference proteome</keyword>
<feature type="compositionally biased region" description="Basic and acidic residues" evidence="1">
    <location>
        <begin position="337"/>
        <end position="346"/>
    </location>
</feature>
<feature type="compositionally biased region" description="Low complexity" evidence="1">
    <location>
        <begin position="41"/>
        <end position="54"/>
    </location>
</feature>
<feature type="compositionally biased region" description="Low complexity" evidence="1">
    <location>
        <begin position="90"/>
        <end position="102"/>
    </location>
</feature>
<feature type="compositionally biased region" description="Basic and acidic residues" evidence="1">
    <location>
        <begin position="356"/>
        <end position="376"/>
    </location>
</feature>
<name>K0RM72_THAOC</name>
<feature type="compositionally biased region" description="Basic and acidic residues" evidence="1">
    <location>
        <begin position="61"/>
        <end position="71"/>
    </location>
</feature>
<evidence type="ECO:0000256" key="1">
    <source>
        <dbReference type="SAM" id="MobiDB-lite"/>
    </source>
</evidence>
<dbReference type="AlphaFoldDB" id="K0RM72"/>
<dbReference type="EMBL" id="AGNL01036236">
    <property type="protein sequence ID" value="EJK54185.1"/>
    <property type="molecule type" value="Genomic_DNA"/>
</dbReference>
<feature type="region of interest" description="Disordered" evidence="1">
    <location>
        <begin position="181"/>
        <end position="209"/>
    </location>
</feature>
<feature type="compositionally biased region" description="Polar residues" evidence="1">
    <location>
        <begin position="73"/>
        <end position="82"/>
    </location>
</feature>
<protein>
    <submittedName>
        <fullName evidence="2">Uncharacterized protein</fullName>
    </submittedName>
</protein>
<accession>K0RM72</accession>